<keyword evidence="2" id="KW-0255">Endonuclease</keyword>
<comment type="cofactor">
    <cofactor evidence="2">
        <name>Mg(2+)</name>
        <dbReference type="ChEBI" id="CHEBI:18420"/>
    </cofactor>
</comment>
<dbReference type="Proteomes" id="UP001217089">
    <property type="component" value="Unassembled WGS sequence"/>
</dbReference>
<dbReference type="InterPro" id="IPR033309">
    <property type="entry name" value="Mus81"/>
</dbReference>
<dbReference type="Gene3D" id="3.40.50.10130">
    <property type="match status" value="1"/>
</dbReference>
<proteinExistence type="inferred from homology"/>
<keyword evidence="2" id="KW-0539">Nucleus</keyword>
<dbReference type="SUPFAM" id="SSF52980">
    <property type="entry name" value="Restriction endonuclease-like"/>
    <property type="match status" value="1"/>
</dbReference>
<dbReference type="InterPro" id="IPR047417">
    <property type="entry name" value="WHD_MUS81"/>
</dbReference>
<comment type="caution">
    <text evidence="5">The sequence shown here is derived from an EMBL/GenBank/DDBJ whole genome shotgun (WGS) entry which is preliminary data.</text>
</comment>
<organism evidence="5 6">
    <name type="scientific">Tegillarca granosa</name>
    <name type="common">Malaysian cockle</name>
    <name type="synonym">Anadara granosa</name>
    <dbReference type="NCBI Taxonomy" id="220873"/>
    <lineage>
        <taxon>Eukaryota</taxon>
        <taxon>Metazoa</taxon>
        <taxon>Spiralia</taxon>
        <taxon>Lophotrochozoa</taxon>
        <taxon>Mollusca</taxon>
        <taxon>Bivalvia</taxon>
        <taxon>Autobranchia</taxon>
        <taxon>Pteriomorphia</taxon>
        <taxon>Arcoida</taxon>
        <taxon>Arcoidea</taxon>
        <taxon>Arcidae</taxon>
        <taxon>Tegillarca</taxon>
    </lineage>
</organism>
<dbReference type="InterPro" id="IPR011335">
    <property type="entry name" value="Restrct_endonuc-II-like"/>
</dbReference>
<dbReference type="PANTHER" id="PTHR13451">
    <property type="entry name" value="CLASS II CROSSOVER JUNCTION ENDONUCLEASE MUS81"/>
    <property type="match status" value="1"/>
</dbReference>
<keyword evidence="1 2" id="KW-0378">Hydrolase</keyword>
<comment type="similarity">
    <text evidence="2">Belongs to the XPF family.</text>
</comment>
<feature type="compositionally biased region" description="Polar residues" evidence="3">
    <location>
        <begin position="677"/>
        <end position="690"/>
    </location>
</feature>
<evidence type="ECO:0000256" key="3">
    <source>
        <dbReference type="SAM" id="MobiDB-lite"/>
    </source>
</evidence>
<keyword evidence="2" id="KW-0540">Nuclease</keyword>
<keyword evidence="2" id="KW-0233">DNA recombination</keyword>
<comment type="function">
    <text evidence="2">Interacts with EME1 to form a DNA structure-specific endonuclease with substrate preference for branched DNA structures with a 5'-end at the branch nick. Typical substrates include 3'-flap structures, D-loops, replication forks and nicked Holliday junctions. May be required in mitosis for the processing of stalled or collapsed replication fork intermediates. May be required in meiosis for the repair of meiosis-specific double strand breaks subsequent to single-end invasion (SEI).</text>
</comment>
<dbReference type="CDD" id="cd21036">
    <property type="entry name" value="WH_MUS81"/>
    <property type="match status" value="1"/>
</dbReference>
<evidence type="ECO:0000256" key="1">
    <source>
        <dbReference type="ARBA" id="ARBA00022801"/>
    </source>
</evidence>
<dbReference type="InterPro" id="IPR006166">
    <property type="entry name" value="ERCC4_domain"/>
</dbReference>
<feature type="region of interest" description="Disordered" evidence="3">
    <location>
        <begin position="636"/>
        <end position="691"/>
    </location>
</feature>
<dbReference type="Pfam" id="PF02732">
    <property type="entry name" value="ERCC4"/>
    <property type="match status" value="1"/>
</dbReference>
<evidence type="ECO:0000256" key="2">
    <source>
        <dbReference type="RuleBase" id="RU369042"/>
    </source>
</evidence>
<feature type="compositionally biased region" description="Polar residues" evidence="3">
    <location>
        <begin position="636"/>
        <end position="653"/>
    </location>
</feature>
<keyword evidence="2" id="KW-0234">DNA repair</keyword>
<name>A0ABQ9FRA6_TEGGR</name>
<evidence type="ECO:0000259" key="4">
    <source>
        <dbReference type="SMART" id="SM00891"/>
    </source>
</evidence>
<sequence>MIRRKRNIRIYVRNKMRYNPEAKVYDFLHVEIDNFAGTTIGHIKEDVKRRCGNSSLKIDDLYLDNQKLADDRSVAHYNLEDGTILETTSNPFWVTCLNIKRIEVEQEQAQNPNDKHTQNWTQRSILRKRTLLSVLLNSKKEFQSQPPHFPELEDLVMYLERLGKKGAQMNPNYTQKDLQLMYQDYISHDLGSDDPIGSFIHRHAVRLGLRQPGKNHYDNRGTGIAGDETTDTGTFKQVQNKTPRAPRNRNKERWCEDCEVNRAEIYCPDCQNAHGGQGLVLCGNCSQTLHLGAARRRHNVKDRQPRLSMTEKEIKLKAQPLTDTDLQDKQNGRYVGGFECMENSLISKGLVQREASANPTYALTETGQELAGMLFNFQQSVQRYMRSNDQPQQIPQHYNTACGTRKVCLIIDEQERDKERLLEIAARNNIDAQVLPFIVERKSWEDLENSIKTKRFQKQVNNMLESGLICYYLLEGYVQNLRYKATEQHQKFLKGHVEKLLLDHGFYLNYTGILKDRYVTYATYLSRTSRQRVDNVLQRSDFRSCQLTVWMSHKFIDSIFSDWYKEKPLLDLVKEETTSTKVNKHLLVIQGLENYNKKRQSLMNKCLLEAYDYPNIDVYVVRTETADETRRLQTEIQQRSNECQRLHQSQGQRLQAGEDHQNTRTRKTPQKRKHQSNDINKTPDKTTITNIEEEDYPSDLQTETFMLQQALALSSSVSEPGHNQVLMIIKRCHLKREGVLLQKHRP</sequence>
<dbReference type="EC" id="3.1.22.-" evidence="2"/>
<protein>
    <recommendedName>
        <fullName evidence="2">Crossover junction endonuclease MUS81</fullName>
        <ecNumber evidence="2">3.1.22.-</ecNumber>
    </recommendedName>
</protein>
<keyword evidence="2" id="KW-0227">DNA damage</keyword>
<keyword evidence="2" id="KW-0460">Magnesium</keyword>
<dbReference type="SMART" id="SM00891">
    <property type="entry name" value="ERCC4"/>
    <property type="match status" value="1"/>
</dbReference>
<feature type="domain" description="ERCC4" evidence="4">
    <location>
        <begin position="408"/>
        <end position="478"/>
    </location>
</feature>
<dbReference type="EMBL" id="JARBDR010000141">
    <property type="protein sequence ID" value="KAJ8319803.1"/>
    <property type="molecule type" value="Genomic_DNA"/>
</dbReference>
<keyword evidence="2" id="KW-0479">Metal-binding</keyword>
<comment type="subunit">
    <text evidence="2">Interacts with EME1.</text>
</comment>
<evidence type="ECO:0000313" key="5">
    <source>
        <dbReference type="EMBL" id="KAJ8319803.1"/>
    </source>
</evidence>
<feature type="region of interest" description="Disordered" evidence="3">
    <location>
        <begin position="211"/>
        <end position="231"/>
    </location>
</feature>
<accession>A0ABQ9FRA6</accession>
<keyword evidence="6" id="KW-1185">Reference proteome</keyword>
<dbReference type="PANTHER" id="PTHR13451:SF0">
    <property type="entry name" value="CROSSOVER JUNCTION ENDONUCLEASE MUS81"/>
    <property type="match status" value="1"/>
</dbReference>
<dbReference type="CDD" id="cd19757">
    <property type="entry name" value="Bbox1"/>
    <property type="match status" value="1"/>
</dbReference>
<evidence type="ECO:0000313" key="6">
    <source>
        <dbReference type="Proteomes" id="UP001217089"/>
    </source>
</evidence>
<reference evidence="5 6" key="1">
    <citation type="submission" date="2022-12" db="EMBL/GenBank/DDBJ databases">
        <title>Chromosome-level genome of Tegillarca granosa.</title>
        <authorList>
            <person name="Kim J."/>
        </authorList>
    </citation>
    <scope>NUCLEOTIDE SEQUENCE [LARGE SCALE GENOMIC DNA]</scope>
    <source>
        <strain evidence="5">Teg-2019</strain>
        <tissue evidence="5">Adductor muscle</tissue>
    </source>
</reference>
<dbReference type="Gene3D" id="1.10.10.10">
    <property type="entry name" value="Winged helix-like DNA-binding domain superfamily/Winged helix DNA-binding domain"/>
    <property type="match status" value="1"/>
</dbReference>
<feature type="compositionally biased region" description="Basic residues" evidence="3">
    <location>
        <begin position="663"/>
        <end position="674"/>
    </location>
</feature>
<comment type="subcellular location">
    <subcellularLocation>
        <location evidence="2">Nucleus</location>
    </subcellularLocation>
</comment>
<gene>
    <name evidence="5" type="ORF">KUTeg_001390</name>
</gene>
<dbReference type="InterPro" id="IPR036388">
    <property type="entry name" value="WH-like_DNA-bd_sf"/>
</dbReference>